<organism evidence="4">
    <name type="scientific">hydrothermal vent metagenome</name>
    <dbReference type="NCBI Taxonomy" id="652676"/>
    <lineage>
        <taxon>unclassified sequences</taxon>
        <taxon>metagenomes</taxon>
        <taxon>ecological metagenomes</taxon>
    </lineage>
</organism>
<evidence type="ECO:0000313" key="4">
    <source>
        <dbReference type="EMBL" id="VAW33160.1"/>
    </source>
</evidence>
<protein>
    <recommendedName>
        <fullName evidence="5">Methyltransferase domain-containing protein</fullName>
    </recommendedName>
</protein>
<dbReference type="GO" id="GO:0032259">
    <property type="term" value="P:methylation"/>
    <property type="evidence" value="ECO:0007669"/>
    <property type="project" value="UniProtKB-KW"/>
</dbReference>
<dbReference type="CDD" id="cd02440">
    <property type="entry name" value="AdoMet_MTases"/>
    <property type="match status" value="1"/>
</dbReference>
<dbReference type="SUPFAM" id="SSF53335">
    <property type="entry name" value="S-adenosyl-L-methionine-dependent methyltransferases"/>
    <property type="match status" value="1"/>
</dbReference>
<keyword evidence="2" id="KW-0808">Transferase</keyword>
<keyword evidence="1" id="KW-0489">Methyltransferase</keyword>
<dbReference type="AlphaFoldDB" id="A0A3B0UWD3"/>
<dbReference type="PANTHER" id="PTHR43464:SF19">
    <property type="entry name" value="UBIQUINONE BIOSYNTHESIS O-METHYLTRANSFERASE, MITOCHONDRIAL"/>
    <property type="match status" value="1"/>
</dbReference>
<dbReference type="GO" id="GO:0008168">
    <property type="term" value="F:methyltransferase activity"/>
    <property type="evidence" value="ECO:0007669"/>
    <property type="project" value="UniProtKB-KW"/>
</dbReference>
<dbReference type="InterPro" id="IPR029063">
    <property type="entry name" value="SAM-dependent_MTases_sf"/>
</dbReference>
<evidence type="ECO:0000256" key="1">
    <source>
        <dbReference type="ARBA" id="ARBA00022603"/>
    </source>
</evidence>
<evidence type="ECO:0000256" key="2">
    <source>
        <dbReference type="ARBA" id="ARBA00022679"/>
    </source>
</evidence>
<proteinExistence type="predicted"/>
<accession>A0A3B0UWD3</accession>
<keyword evidence="3" id="KW-0949">S-adenosyl-L-methionine</keyword>
<reference evidence="4" key="1">
    <citation type="submission" date="2018-06" db="EMBL/GenBank/DDBJ databases">
        <authorList>
            <person name="Zhirakovskaya E."/>
        </authorList>
    </citation>
    <scope>NUCLEOTIDE SEQUENCE</scope>
</reference>
<gene>
    <name evidence="4" type="ORF">MNBD_CHLOROFLEXI01-1815</name>
</gene>
<evidence type="ECO:0000256" key="3">
    <source>
        <dbReference type="ARBA" id="ARBA00022691"/>
    </source>
</evidence>
<dbReference type="PANTHER" id="PTHR43464">
    <property type="entry name" value="METHYLTRANSFERASE"/>
    <property type="match status" value="1"/>
</dbReference>
<sequence length="242" mass="27016">MMQDDVVQRLLALNQEFYDAQADSFSGSRVTPQPGFARLLPHLPQPCPRFLDVGCGNGRFGEFLQSQKRIGEFVGVDFSEELLADAAENVVGAFYQRNLLQPGCLDGLGSFPAISCLAVMHHLPGKANRLRLLLEIKEHLLENGRLLISNWQFMDSPRQRRKVQDWGDIGLTADDVEANDYLLAWQRGGFALRYACHIDSVEMAELAEAAGFSIEAQFRSDGKEENLSLYTILTPTPPMLQS</sequence>
<evidence type="ECO:0008006" key="5">
    <source>
        <dbReference type="Google" id="ProtNLM"/>
    </source>
</evidence>
<name>A0A3B0UWD3_9ZZZZ</name>
<dbReference type="Gene3D" id="3.40.50.150">
    <property type="entry name" value="Vaccinia Virus protein VP39"/>
    <property type="match status" value="1"/>
</dbReference>
<dbReference type="Pfam" id="PF13489">
    <property type="entry name" value="Methyltransf_23"/>
    <property type="match status" value="1"/>
</dbReference>
<dbReference type="EMBL" id="UOEU01000425">
    <property type="protein sequence ID" value="VAW33160.1"/>
    <property type="molecule type" value="Genomic_DNA"/>
</dbReference>